<keyword evidence="2" id="KW-1185">Reference proteome</keyword>
<dbReference type="Proteomes" id="UP001412067">
    <property type="component" value="Unassembled WGS sequence"/>
</dbReference>
<protein>
    <submittedName>
        <fullName evidence="1">Uncharacterized protein</fullName>
    </submittedName>
</protein>
<name>A0ABR2M1Q9_9ASPA</name>
<reference evidence="1 2" key="1">
    <citation type="journal article" date="2022" name="Nat. Plants">
        <title>Genomes of leafy and leafless Platanthera orchids illuminate the evolution of mycoheterotrophy.</title>
        <authorList>
            <person name="Li M.H."/>
            <person name="Liu K.W."/>
            <person name="Li Z."/>
            <person name="Lu H.C."/>
            <person name="Ye Q.L."/>
            <person name="Zhang D."/>
            <person name="Wang J.Y."/>
            <person name="Li Y.F."/>
            <person name="Zhong Z.M."/>
            <person name="Liu X."/>
            <person name="Yu X."/>
            <person name="Liu D.K."/>
            <person name="Tu X.D."/>
            <person name="Liu B."/>
            <person name="Hao Y."/>
            <person name="Liao X.Y."/>
            <person name="Jiang Y.T."/>
            <person name="Sun W.H."/>
            <person name="Chen J."/>
            <person name="Chen Y.Q."/>
            <person name="Ai Y."/>
            <person name="Zhai J.W."/>
            <person name="Wu S.S."/>
            <person name="Zhou Z."/>
            <person name="Hsiao Y.Y."/>
            <person name="Wu W.L."/>
            <person name="Chen Y.Y."/>
            <person name="Lin Y.F."/>
            <person name="Hsu J.L."/>
            <person name="Li C.Y."/>
            <person name="Wang Z.W."/>
            <person name="Zhao X."/>
            <person name="Zhong W.Y."/>
            <person name="Ma X.K."/>
            <person name="Ma L."/>
            <person name="Huang J."/>
            <person name="Chen G.Z."/>
            <person name="Huang M.Z."/>
            <person name="Huang L."/>
            <person name="Peng D.H."/>
            <person name="Luo Y.B."/>
            <person name="Zou S.Q."/>
            <person name="Chen S.P."/>
            <person name="Lan S."/>
            <person name="Tsai W.C."/>
            <person name="Van de Peer Y."/>
            <person name="Liu Z.J."/>
        </authorList>
    </citation>
    <scope>NUCLEOTIDE SEQUENCE [LARGE SCALE GENOMIC DNA]</scope>
    <source>
        <strain evidence="1">Lor288</strain>
    </source>
</reference>
<accession>A0ABR2M1Q9</accession>
<dbReference type="PANTHER" id="PTHR34060">
    <property type="entry name" value="POLYKETIDE CYCLASE / DEHYDRASE AND LIPID TRANSPORT PROTEIN"/>
    <property type="match status" value="1"/>
</dbReference>
<gene>
    <name evidence="1" type="ORF">KSP40_PGU014443</name>
</gene>
<evidence type="ECO:0000313" key="1">
    <source>
        <dbReference type="EMBL" id="KAK8956431.1"/>
    </source>
</evidence>
<dbReference type="PANTHER" id="PTHR34060:SF1">
    <property type="entry name" value="POLYKETIDE CYCLASE _ DEHYDRASE AND LIPID TRANSPORT PROTEIN"/>
    <property type="match status" value="1"/>
</dbReference>
<sequence>METRQEGDLLTNQEYTTTLSYVVELEPKLWLPVRFLEGRVCRNVKANLLCIRDEAQRILKLENEVPTS</sequence>
<proteinExistence type="predicted"/>
<evidence type="ECO:0000313" key="2">
    <source>
        <dbReference type="Proteomes" id="UP001412067"/>
    </source>
</evidence>
<dbReference type="EMBL" id="JBBWWR010000013">
    <property type="protein sequence ID" value="KAK8956431.1"/>
    <property type="molecule type" value="Genomic_DNA"/>
</dbReference>
<comment type="caution">
    <text evidence="1">The sequence shown here is derived from an EMBL/GenBank/DDBJ whole genome shotgun (WGS) entry which is preliminary data.</text>
</comment>
<organism evidence="1 2">
    <name type="scientific">Platanthera guangdongensis</name>
    <dbReference type="NCBI Taxonomy" id="2320717"/>
    <lineage>
        <taxon>Eukaryota</taxon>
        <taxon>Viridiplantae</taxon>
        <taxon>Streptophyta</taxon>
        <taxon>Embryophyta</taxon>
        <taxon>Tracheophyta</taxon>
        <taxon>Spermatophyta</taxon>
        <taxon>Magnoliopsida</taxon>
        <taxon>Liliopsida</taxon>
        <taxon>Asparagales</taxon>
        <taxon>Orchidaceae</taxon>
        <taxon>Orchidoideae</taxon>
        <taxon>Orchideae</taxon>
        <taxon>Orchidinae</taxon>
        <taxon>Platanthera</taxon>
    </lineage>
</organism>